<dbReference type="SUPFAM" id="SSF53328">
    <property type="entry name" value="Formyltransferase"/>
    <property type="match status" value="1"/>
</dbReference>
<evidence type="ECO:0000259" key="2">
    <source>
        <dbReference type="Pfam" id="PF02911"/>
    </source>
</evidence>
<organism evidence="3">
    <name type="scientific">uncultured Thermomicrobiales bacterium</name>
    <dbReference type="NCBI Taxonomy" id="1645740"/>
    <lineage>
        <taxon>Bacteria</taxon>
        <taxon>Pseudomonadati</taxon>
        <taxon>Thermomicrobiota</taxon>
        <taxon>Thermomicrobia</taxon>
        <taxon>Thermomicrobiales</taxon>
        <taxon>environmental samples</taxon>
    </lineage>
</organism>
<keyword evidence="3" id="KW-0808">Transferase</keyword>
<dbReference type="SUPFAM" id="SSF50486">
    <property type="entry name" value="FMT C-terminal domain-like"/>
    <property type="match status" value="1"/>
</dbReference>
<dbReference type="InterPro" id="IPR036477">
    <property type="entry name" value="Formyl_transf_N_sf"/>
</dbReference>
<dbReference type="PANTHER" id="PTHR11138">
    <property type="entry name" value="METHIONYL-TRNA FORMYLTRANSFERASE"/>
    <property type="match status" value="1"/>
</dbReference>
<dbReference type="InterPro" id="IPR011034">
    <property type="entry name" value="Formyl_transferase-like_C_sf"/>
</dbReference>
<reference evidence="3" key="1">
    <citation type="submission" date="2020-02" db="EMBL/GenBank/DDBJ databases">
        <authorList>
            <person name="Meier V. D."/>
        </authorList>
    </citation>
    <scope>NUCLEOTIDE SEQUENCE</scope>
    <source>
        <strain evidence="3">AVDCRST_MAG73</strain>
    </source>
</reference>
<dbReference type="GO" id="GO:0004479">
    <property type="term" value="F:methionyl-tRNA formyltransferase activity"/>
    <property type="evidence" value="ECO:0007669"/>
    <property type="project" value="UniProtKB-EC"/>
</dbReference>
<dbReference type="EC" id="2.1.2.9" evidence="3"/>
<protein>
    <submittedName>
        <fullName evidence="3">Methionyl-tRNA formyltransferase</fullName>
        <ecNumber evidence="3">2.1.2.9</ecNumber>
    </submittedName>
</protein>
<evidence type="ECO:0000313" key="3">
    <source>
        <dbReference type="EMBL" id="CAA9544254.1"/>
    </source>
</evidence>
<dbReference type="InterPro" id="IPR002376">
    <property type="entry name" value="Formyl_transf_N"/>
</dbReference>
<dbReference type="CDD" id="cd08369">
    <property type="entry name" value="FMT_core"/>
    <property type="match status" value="1"/>
</dbReference>
<proteinExistence type="predicted"/>
<feature type="domain" description="Formyl transferase C-terminal" evidence="2">
    <location>
        <begin position="209"/>
        <end position="287"/>
    </location>
</feature>
<dbReference type="Gene3D" id="3.40.50.12230">
    <property type="match status" value="1"/>
</dbReference>
<dbReference type="Pfam" id="PF02911">
    <property type="entry name" value="Formyl_trans_C"/>
    <property type="match status" value="1"/>
</dbReference>
<dbReference type="Pfam" id="PF00551">
    <property type="entry name" value="Formyl_trans_N"/>
    <property type="match status" value="1"/>
</dbReference>
<dbReference type="InterPro" id="IPR005793">
    <property type="entry name" value="Formyl_trans_C"/>
</dbReference>
<accession>A0A6J4U923</accession>
<dbReference type="EMBL" id="CADCWE010000142">
    <property type="protein sequence ID" value="CAA9544254.1"/>
    <property type="molecule type" value="Genomic_DNA"/>
</dbReference>
<feature type="domain" description="Formyl transferase N-terminal" evidence="1">
    <location>
        <begin position="77"/>
        <end position="174"/>
    </location>
</feature>
<dbReference type="PROSITE" id="PS00373">
    <property type="entry name" value="GART"/>
    <property type="match status" value="1"/>
</dbReference>
<gene>
    <name evidence="3" type="ORF">AVDCRST_MAG73-2250</name>
</gene>
<dbReference type="PANTHER" id="PTHR11138:SF5">
    <property type="entry name" value="METHIONYL-TRNA FORMYLTRANSFERASE, MITOCHONDRIAL"/>
    <property type="match status" value="1"/>
</dbReference>
<dbReference type="AlphaFoldDB" id="A0A6J4U923"/>
<evidence type="ECO:0000259" key="1">
    <source>
        <dbReference type="Pfam" id="PF00551"/>
    </source>
</evidence>
<sequence>MIGEPQSTTGRRIVAFSNRPAALGLITDWVARNGHRPLLVVTTPGPSTRRSTTYRDVVALSPPGLDVFVTTRVRRAIPLIAALAPDLIVSASFPYRIPPEIVAIPRHGAINVHPAPLPAYRGPNMARAIYDGAATFGVTVHRTAEDYDTGGILAQEVRPMPAQPSTESVFALLKECAAAALDAGAARAFADEAGESQDEALATYAAPFTDAERWLRWAEPAAVLNRQALALTLMGLDARATIEGGPYAVTALRPVPDAPPDVAPGTVVRRANGTFILRVGDGLVEIEASPAADG</sequence>
<dbReference type="InterPro" id="IPR001555">
    <property type="entry name" value="GART_AS"/>
</dbReference>
<name>A0A6J4U923_9BACT</name>